<protein>
    <submittedName>
        <fullName evidence="1">Uncharacterized protein</fullName>
    </submittedName>
</protein>
<organism evidence="1 2">
    <name type="scientific">Pseudomonas lundensis</name>
    <dbReference type="NCBI Taxonomy" id="86185"/>
    <lineage>
        <taxon>Bacteria</taxon>
        <taxon>Pseudomonadati</taxon>
        <taxon>Pseudomonadota</taxon>
        <taxon>Gammaproteobacteria</taxon>
        <taxon>Pseudomonadales</taxon>
        <taxon>Pseudomonadaceae</taxon>
        <taxon>Pseudomonas</taxon>
    </lineage>
</organism>
<gene>
    <name evidence="1" type="ORF">PLUA15_220203</name>
</gene>
<dbReference type="Proteomes" id="UP000219564">
    <property type="component" value="Unassembled WGS sequence"/>
</dbReference>
<accession>A0AAX2H5W7</accession>
<dbReference type="EMBL" id="OBKZ01000015">
    <property type="protein sequence ID" value="SOB52155.1"/>
    <property type="molecule type" value="Genomic_DNA"/>
</dbReference>
<evidence type="ECO:0000313" key="1">
    <source>
        <dbReference type="EMBL" id="SOB52155.1"/>
    </source>
</evidence>
<sequence>MCRHTRLIAPGKIYSYFSRKYFKLSLKERYYRSFGKICKNHLTHIFTGLAITLKTDTSMTHKTSV</sequence>
<comment type="caution">
    <text evidence="1">The sequence shown here is derived from an EMBL/GenBank/DDBJ whole genome shotgun (WGS) entry which is preliminary data.</text>
</comment>
<name>A0AAX2H5W7_9PSED</name>
<proteinExistence type="predicted"/>
<reference evidence="1 2" key="1">
    <citation type="submission" date="2017-08" db="EMBL/GenBank/DDBJ databases">
        <authorList>
            <person name="Chaillou S."/>
        </authorList>
    </citation>
    <scope>NUCLEOTIDE SEQUENCE [LARGE SCALE GENOMIC DNA]</scope>
    <source>
        <strain evidence="1 2">MFPA15A1205</strain>
    </source>
</reference>
<dbReference type="AlphaFoldDB" id="A0AAX2H5W7"/>
<evidence type="ECO:0000313" key="2">
    <source>
        <dbReference type="Proteomes" id="UP000219564"/>
    </source>
</evidence>